<dbReference type="Proteomes" id="UP001329915">
    <property type="component" value="Chromosome"/>
</dbReference>
<evidence type="ECO:0000313" key="1">
    <source>
        <dbReference type="EMBL" id="WRO22118.1"/>
    </source>
</evidence>
<dbReference type="RefSeq" id="WP_366921538.1">
    <property type="nucleotide sequence ID" value="NZ_CP121694.1"/>
</dbReference>
<name>A0AAU0UL81_9FIRM</name>
<dbReference type="AlphaFoldDB" id="A0AAU0UL81"/>
<gene>
    <name evidence="1" type="ORF">MFMK1_001942</name>
</gene>
<evidence type="ECO:0000313" key="2">
    <source>
        <dbReference type="Proteomes" id="UP001329915"/>
    </source>
</evidence>
<dbReference type="KEGG" id="dbc:MFMK1_001942"/>
<organism evidence="1 2">
    <name type="scientific">Metallumcola ferriviriculae</name>
    <dbReference type="NCBI Taxonomy" id="3039180"/>
    <lineage>
        <taxon>Bacteria</taxon>
        <taxon>Bacillati</taxon>
        <taxon>Bacillota</taxon>
        <taxon>Clostridia</taxon>
        <taxon>Neomoorellales</taxon>
        <taxon>Desulfitibacteraceae</taxon>
        <taxon>Metallumcola</taxon>
    </lineage>
</organism>
<proteinExistence type="predicted"/>
<dbReference type="EMBL" id="CP121694">
    <property type="protein sequence ID" value="WRO22118.1"/>
    <property type="molecule type" value="Genomic_DNA"/>
</dbReference>
<protein>
    <submittedName>
        <fullName evidence="1">Uncharacterized protein</fullName>
    </submittedName>
</protein>
<reference evidence="1 2" key="1">
    <citation type="submission" date="2023-04" db="EMBL/GenBank/DDBJ databases">
        <authorList>
            <person name="Hsu D."/>
        </authorList>
    </citation>
    <scope>NUCLEOTIDE SEQUENCE [LARGE SCALE GENOMIC DNA]</scope>
    <source>
        <strain evidence="1 2">MK1</strain>
    </source>
</reference>
<sequence length="82" mass="9132">MFVPNFQWEELHNRGIIRILDLGADKPVSLVESLYQDSNAIIISMGLVLEGSNQRASDRLSFQHIGIKSGLKRSGEFRDGCG</sequence>
<accession>A0AAU0UL81</accession>
<keyword evidence="2" id="KW-1185">Reference proteome</keyword>